<dbReference type="GO" id="GO:0006457">
    <property type="term" value="P:protein folding"/>
    <property type="evidence" value="ECO:0007669"/>
    <property type="project" value="TreeGrafter"/>
</dbReference>
<dbReference type="AlphaFoldDB" id="A0AAD9WXY1"/>
<dbReference type="InterPro" id="IPR029000">
    <property type="entry name" value="Cyclophilin-like_dom_sf"/>
</dbReference>
<comment type="caution">
    <text evidence="4">The sequence shown here is derived from an EMBL/GenBank/DDBJ whole genome shotgun (WGS) entry which is preliminary data.</text>
</comment>
<dbReference type="Proteomes" id="UP001280121">
    <property type="component" value="Unassembled WGS sequence"/>
</dbReference>
<dbReference type="InterPro" id="IPR002130">
    <property type="entry name" value="Cyclophilin-type_PPIase_dom"/>
</dbReference>
<feature type="region of interest" description="Disordered" evidence="2">
    <location>
        <begin position="186"/>
        <end position="206"/>
    </location>
</feature>
<dbReference type="PANTHER" id="PTHR11071:SF561">
    <property type="entry name" value="PEPTIDYL-PROLYL CIS-TRANS ISOMERASE D-RELATED"/>
    <property type="match status" value="1"/>
</dbReference>
<dbReference type="Gene3D" id="2.40.100.10">
    <property type="entry name" value="Cyclophilin-like"/>
    <property type="match status" value="1"/>
</dbReference>
<organism evidence="4 5">
    <name type="scientific">Dipteronia dyeriana</name>
    <dbReference type="NCBI Taxonomy" id="168575"/>
    <lineage>
        <taxon>Eukaryota</taxon>
        <taxon>Viridiplantae</taxon>
        <taxon>Streptophyta</taxon>
        <taxon>Embryophyta</taxon>
        <taxon>Tracheophyta</taxon>
        <taxon>Spermatophyta</taxon>
        <taxon>Magnoliopsida</taxon>
        <taxon>eudicotyledons</taxon>
        <taxon>Gunneridae</taxon>
        <taxon>Pentapetalae</taxon>
        <taxon>rosids</taxon>
        <taxon>malvids</taxon>
        <taxon>Sapindales</taxon>
        <taxon>Sapindaceae</taxon>
        <taxon>Hippocastanoideae</taxon>
        <taxon>Acereae</taxon>
        <taxon>Dipteronia</taxon>
    </lineage>
</organism>
<evidence type="ECO:0000256" key="1">
    <source>
        <dbReference type="ARBA" id="ARBA00007365"/>
    </source>
</evidence>
<gene>
    <name evidence="4" type="ORF">Ddye_015488</name>
</gene>
<dbReference type="PROSITE" id="PS50072">
    <property type="entry name" value="CSA_PPIASE_2"/>
    <property type="match status" value="1"/>
</dbReference>
<dbReference type="GO" id="GO:0003755">
    <property type="term" value="F:peptidyl-prolyl cis-trans isomerase activity"/>
    <property type="evidence" value="ECO:0007669"/>
    <property type="project" value="InterPro"/>
</dbReference>
<comment type="similarity">
    <text evidence="1">Belongs to the cyclophilin-type PPIase family.</text>
</comment>
<protein>
    <recommendedName>
        <fullName evidence="3">PPIase cyclophilin-type domain-containing protein</fullName>
    </recommendedName>
</protein>
<feature type="domain" description="PPIase cyclophilin-type" evidence="3">
    <location>
        <begin position="261"/>
        <end position="447"/>
    </location>
</feature>
<accession>A0AAD9WXY1</accession>
<dbReference type="SUPFAM" id="SSF50891">
    <property type="entry name" value="Cyclophilin-like"/>
    <property type="match status" value="1"/>
</dbReference>
<dbReference type="Pfam" id="PF00160">
    <property type="entry name" value="Pro_isomerase"/>
    <property type="match status" value="1"/>
</dbReference>
<evidence type="ECO:0000313" key="4">
    <source>
        <dbReference type="EMBL" id="KAK2647999.1"/>
    </source>
</evidence>
<sequence>MNPHLKSASSIHGDGETPKEQIEDDSENEKVVSETLGGDTCLKNDVLFVVMSGKDDGDTAAEEKCDKSLESLGGDSCLEKDVPFTVVSEKVFGDTATEGKSETSLEKSRLVFQFKHAQMNNQFRSVFTEQAEDIKRGDFNELLKPTKWLTNMAHMNLKWKGVKRLLDDERVLKEFEVMENERLEKQAGPLKQKKKGKEESKRKKDHVAPTMEVWEEYPEYDPLSFLPDVDTLDYVSSSELFYTQPWWAVESISISHIKYPDNIKELSGTLYQREKGMSTIGKPLLYKGSTFHCVIPGYVVRGGDITHENGTDDESIYGPSFADENFLKKHIGPGILSMAKTRTGGISPSSSSVQIRPSGSIANKSSSVRWSKDLTASKQLLKGFIADDSWIPLTQDSGPQLDPTHDVGLTCGLVLRLLGPVTILTGLALGLRPNSPSVNSWLQICFQSSKTTNTRLEKPCHFSHKSGTQLDATYAELWTTVGSHMWTNT</sequence>
<dbReference type="PANTHER" id="PTHR11071">
    <property type="entry name" value="PEPTIDYL-PROLYL CIS-TRANS ISOMERASE"/>
    <property type="match status" value="1"/>
</dbReference>
<dbReference type="GO" id="GO:0016018">
    <property type="term" value="F:cyclosporin A binding"/>
    <property type="evidence" value="ECO:0007669"/>
    <property type="project" value="TreeGrafter"/>
</dbReference>
<evidence type="ECO:0000259" key="3">
    <source>
        <dbReference type="PROSITE" id="PS50072"/>
    </source>
</evidence>
<name>A0AAD9WXY1_9ROSI</name>
<evidence type="ECO:0000313" key="5">
    <source>
        <dbReference type="Proteomes" id="UP001280121"/>
    </source>
</evidence>
<keyword evidence="5" id="KW-1185">Reference proteome</keyword>
<reference evidence="4" key="1">
    <citation type="journal article" date="2023" name="Plant J.">
        <title>Genome sequences and population genomics provide insights into the demographic history, inbreeding, and mutation load of two 'living fossil' tree species of Dipteronia.</title>
        <authorList>
            <person name="Feng Y."/>
            <person name="Comes H.P."/>
            <person name="Chen J."/>
            <person name="Zhu S."/>
            <person name="Lu R."/>
            <person name="Zhang X."/>
            <person name="Li P."/>
            <person name="Qiu J."/>
            <person name="Olsen K.M."/>
            <person name="Qiu Y."/>
        </authorList>
    </citation>
    <scope>NUCLEOTIDE SEQUENCE</scope>
    <source>
        <strain evidence="4">KIB01</strain>
    </source>
</reference>
<evidence type="ECO:0000256" key="2">
    <source>
        <dbReference type="SAM" id="MobiDB-lite"/>
    </source>
</evidence>
<feature type="region of interest" description="Disordered" evidence="2">
    <location>
        <begin position="1"/>
        <end position="34"/>
    </location>
</feature>
<dbReference type="EMBL" id="JANJYI010000005">
    <property type="protein sequence ID" value="KAK2647999.1"/>
    <property type="molecule type" value="Genomic_DNA"/>
</dbReference>
<dbReference type="GO" id="GO:0005737">
    <property type="term" value="C:cytoplasm"/>
    <property type="evidence" value="ECO:0007669"/>
    <property type="project" value="TreeGrafter"/>
</dbReference>
<proteinExistence type="inferred from homology"/>